<dbReference type="PRINTS" id="PR00736">
    <property type="entry name" value="GLHYDRLASE15"/>
</dbReference>
<dbReference type="PROSITE" id="PS00820">
    <property type="entry name" value="GLUCOAMYLASE"/>
    <property type="match status" value="1"/>
</dbReference>
<dbReference type="InterPro" id="IPR000165">
    <property type="entry name" value="Glucoamylase"/>
</dbReference>
<sequence length="476" mass="52325">MQLWPTLLLSIPFLPAGLSNFISPRQVSVDAWVSAEEPIARSSIFRNIGNQGEFAKSAAPGVVIASPSTSSPDYYYQWTRDAALVYKTLLNTYINGNTSMETLLEQYIDHQAGLQRLETRSGGYTSGGLGEPKFYVDGSAFNENWGRPQPDGPALRTIVLAKYANILLDAGRADYVQSRLYDGKLPTESVIKADLEYVSHNWEITNGFDLWEEITGLHFFTMMVQHRALIEGAELADRLNDPGAAEYYRRQAAAIKARLPQFWDAQKGYLVGTLRSSQARSGEDCGTLLGSIHGNGKRGMGIYTPGSDEVLATLQALVDSMKDLYPLNQNPEAPGIAVGRYPSDVYDGVGTSIANPWFICTFTTSEILYSALVEFNDRGNLTVSSISERFFKQFSSSVSAGSTYGPGTSQWTDILGGMKTYADSFIAVAQRHAAVNGSMSEQFGRIDGFMKGARDLTWSYASFLSMRWARNGEVAF</sequence>
<dbReference type="GO" id="GO:0004339">
    <property type="term" value="F:glucan 1,4-alpha-glucosidase activity"/>
    <property type="evidence" value="ECO:0007669"/>
    <property type="project" value="UniProtKB-EC"/>
</dbReference>
<keyword evidence="7" id="KW-0119">Carbohydrate metabolism</keyword>
<evidence type="ECO:0000256" key="5">
    <source>
        <dbReference type="ARBA" id="ARBA00022801"/>
    </source>
</evidence>
<keyword evidence="15" id="KW-1185">Reference proteome</keyword>
<evidence type="ECO:0000313" key="15">
    <source>
        <dbReference type="Proteomes" id="UP000298138"/>
    </source>
</evidence>
<keyword evidence="5" id="KW-0378">Hydrolase</keyword>
<dbReference type="EMBL" id="ML220117">
    <property type="protein sequence ID" value="TGZ81816.1"/>
    <property type="molecule type" value="Genomic_DNA"/>
</dbReference>
<dbReference type="EC" id="3.2.1.3" evidence="3"/>
<feature type="domain" description="GH15-like" evidence="13">
    <location>
        <begin position="39"/>
        <end position="466"/>
    </location>
</feature>
<evidence type="ECO:0000256" key="11">
    <source>
        <dbReference type="ARBA" id="ARBA00033473"/>
    </source>
</evidence>
<proteinExistence type="inferred from homology"/>
<comment type="similarity">
    <text evidence="2">Belongs to the glycosyl hydrolase 15 family.</text>
</comment>
<dbReference type="PANTHER" id="PTHR31616:SF9">
    <property type="entry name" value="GLUCOAMYLASE, INTRACELLULAR SPORULATION-SPECIFIC"/>
    <property type="match status" value="1"/>
</dbReference>
<evidence type="ECO:0000256" key="7">
    <source>
        <dbReference type="ARBA" id="ARBA00023277"/>
    </source>
</evidence>
<evidence type="ECO:0000256" key="12">
    <source>
        <dbReference type="SAM" id="SignalP"/>
    </source>
</evidence>
<dbReference type="InterPro" id="IPR012341">
    <property type="entry name" value="6hp_glycosidase-like_sf"/>
</dbReference>
<keyword evidence="4 12" id="KW-0732">Signal</keyword>
<organism evidence="14 15">
    <name type="scientific">Ascodesmis nigricans</name>
    <dbReference type="NCBI Taxonomy" id="341454"/>
    <lineage>
        <taxon>Eukaryota</taxon>
        <taxon>Fungi</taxon>
        <taxon>Dikarya</taxon>
        <taxon>Ascomycota</taxon>
        <taxon>Pezizomycotina</taxon>
        <taxon>Pezizomycetes</taxon>
        <taxon>Pezizales</taxon>
        <taxon>Ascodesmidaceae</taxon>
        <taxon>Ascodesmis</taxon>
    </lineage>
</organism>
<evidence type="ECO:0000313" key="14">
    <source>
        <dbReference type="EMBL" id="TGZ81816.1"/>
    </source>
</evidence>
<evidence type="ECO:0000256" key="10">
    <source>
        <dbReference type="ARBA" id="ARBA00033442"/>
    </source>
</evidence>
<evidence type="ECO:0000256" key="6">
    <source>
        <dbReference type="ARBA" id="ARBA00023180"/>
    </source>
</evidence>
<comment type="catalytic activity">
    <reaction evidence="1">
        <text>Hydrolysis of terminal (1-&gt;4)-linked alpha-D-glucose residues successively from non-reducing ends of the chains with release of beta-D-glucose.</text>
        <dbReference type="EC" id="3.2.1.3"/>
    </reaction>
</comment>
<dbReference type="STRING" id="341454.A0A4S2MYW7"/>
<dbReference type="OrthoDB" id="6123450at2759"/>
<accession>A0A4S2MYW7</accession>
<dbReference type="PANTHER" id="PTHR31616">
    <property type="entry name" value="TREHALASE"/>
    <property type="match status" value="1"/>
</dbReference>
<evidence type="ECO:0000256" key="1">
    <source>
        <dbReference type="ARBA" id="ARBA00001863"/>
    </source>
</evidence>
<dbReference type="GO" id="GO:0000272">
    <property type="term" value="P:polysaccharide catabolic process"/>
    <property type="evidence" value="ECO:0007669"/>
    <property type="project" value="UniProtKB-KW"/>
</dbReference>
<dbReference type="InterPro" id="IPR008928">
    <property type="entry name" value="6-hairpin_glycosidase_sf"/>
</dbReference>
<evidence type="ECO:0000256" key="4">
    <source>
        <dbReference type="ARBA" id="ARBA00022729"/>
    </source>
</evidence>
<dbReference type="FunFam" id="1.50.10.10:FF:000018">
    <property type="entry name" value="Glucoamylase"/>
    <property type="match status" value="1"/>
</dbReference>
<dbReference type="FunCoup" id="A0A4S2MYW7">
    <property type="interactions" value="57"/>
</dbReference>
<evidence type="ECO:0000256" key="9">
    <source>
        <dbReference type="ARBA" id="ARBA00023326"/>
    </source>
</evidence>
<reference evidence="14 15" key="1">
    <citation type="submission" date="2019-04" db="EMBL/GenBank/DDBJ databases">
        <title>Comparative genomics and transcriptomics to analyze fruiting body development in filamentous ascomycetes.</title>
        <authorList>
            <consortium name="DOE Joint Genome Institute"/>
            <person name="Lutkenhaus R."/>
            <person name="Traeger S."/>
            <person name="Breuer J."/>
            <person name="Kuo A."/>
            <person name="Lipzen A."/>
            <person name="Pangilinan J."/>
            <person name="Dilworth D."/>
            <person name="Sandor L."/>
            <person name="Poggeler S."/>
            <person name="Barry K."/>
            <person name="Grigoriev I.V."/>
            <person name="Nowrousian M."/>
        </authorList>
    </citation>
    <scope>NUCLEOTIDE SEQUENCE [LARGE SCALE GENOMIC DNA]</scope>
    <source>
        <strain evidence="14 15">CBS 389.68</strain>
    </source>
</reference>
<evidence type="ECO:0000256" key="2">
    <source>
        <dbReference type="ARBA" id="ARBA00006188"/>
    </source>
</evidence>
<feature type="signal peptide" evidence="12">
    <location>
        <begin position="1"/>
        <end position="19"/>
    </location>
</feature>
<name>A0A4S2MYW7_9PEZI</name>
<dbReference type="Proteomes" id="UP000298138">
    <property type="component" value="Unassembled WGS sequence"/>
</dbReference>
<dbReference type="InterPro" id="IPR046966">
    <property type="entry name" value="Glucoamylase_active_site"/>
</dbReference>
<keyword evidence="9" id="KW-0624">Polysaccharide degradation</keyword>
<dbReference type="Gene3D" id="1.50.10.10">
    <property type="match status" value="1"/>
</dbReference>
<keyword evidence="6" id="KW-0325">Glycoprotein</keyword>
<dbReference type="InParanoid" id="A0A4S2MYW7"/>
<dbReference type="AlphaFoldDB" id="A0A4S2MYW7"/>
<evidence type="ECO:0000256" key="3">
    <source>
        <dbReference type="ARBA" id="ARBA00012593"/>
    </source>
</evidence>
<evidence type="ECO:0000256" key="8">
    <source>
        <dbReference type="ARBA" id="ARBA00023295"/>
    </source>
</evidence>
<dbReference type="SUPFAM" id="SSF48208">
    <property type="entry name" value="Six-hairpin glycosidases"/>
    <property type="match status" value="1"/>
</dbReference>
<protein>
    <recommendedName>
        <fullName evidence="3">glucan 1,4-alpha-glucosidase</fullName>
        <ecNumber evidence="3">3.2.1.3</ecNumber>
    </recommendedName>
    <alternativeName>
        <fullName evidence="11">1,4-alpha-D-glucan glucohydrolase</fullName>
    </alternativeName>
    <alternativeName>
        <fullName evidence="10">Glucan 1,4-alpha-glucosidase</fullName>
    </alternativeName>
</protein>
<dbReference type="Pfam" id="PF00723">
    <property type="entry name" value="Glyco_hydro_15"/>
    <property type="match status" value="1"/>
</dbReference>
<dbReference type="InterPro" id="IPR011613">
    <property type="entry name" value="GH15-like"/>
</dbReference>
<dbReference type="GO" id="GO:0000324">
    <property type="term" value="C:fungal-type vacuole"/>
    <property type="evidence" value="ECO:0007669"/>
    <property type="project" value="TreeGrafter"/>
</dbReference>
<feature type="chain" id="PRO_5020275619" description="glucan 1,4-alpha-glucosidase" evidence="12">
    <location>
        <begin position="20"/>
        <end position="476"/>
    </location>
</feature>
<gene>
    <name evidence="14" type="ORF">EX30DRAFT_354780</name>
</gene>
<evidence type="ECO:0000259" key="13">
    <source>
        <dbReference type="Pfam" id="PF00723"/>
    </source>
</evidence>
<keyword evidence="8" id="KW-0326">Glycosidase</keyword>